<keyword evidence="10" id="KW-1185">Reference proteome</keyword>
<comment type="similarity">
    <text evidence="2">Belongs to the MreD family.</text>
</comment>
<organism evidence="9 10">
    <name type="scientific">Ohessyouella blattaphilus</name>
    <dbReference type="NCBI Taxonomy" id="2949333"/>
    <lineage>
        <taxon>Bacteria</taxon>
        <taxon>Bacillati</taxon>
        <taxon>Bacillota</taxon>
        <taxon>Clostridia</taxon>
        <taxon>Lachnospirales</taxon>
        <taxon>Lachnospiraceae</taxon>
        <taxon>Ohessyouella</taxon>
    </lineage>
</organism>
<keyword evidence="3" id="KW-1003">Cell membrane</keyword>
<comment type="caution">
    <text evidence="9">The sequence shown here is derived from an EMBL/GenBank/DDBJ whole genome shotgun (WGS) entry which is preliminary data.</text>
</comment>
<accession>A0ABT1EEV6</accession>
<dbReference type="Pfam" id="PF04093">
    <property type="entry name" value="MreD"/>
    <property type="match status" value="1"/>
</dbReference>
<keyword evidence="7 8" id="KW-0472">Membrane</keyword>
<feature type="transmembrane region" description="Helical" evidence="8">
    <location>
        <begin position="140"/>
        <end position="162"/>
    </location>
</feature>
<evidence type="ECO:0000256" key="1">
    <source>
        <dbReference type="ARBA" id="ARBA00004651"/>
    </source>
</evidence>
<dbReference type="EMBL" id="JAMZFV010000002">
    <property type="protein sequence ID" value="MCP1109210.1"/>
    <property type="molecule type" value="Genomic_DNA"/>
</dbReference>
<dbReference type="Proteomes" id="UP001523565">
    <property type="component" value="Unassembled WGS sequence"/>
</dbReference>
<evidence type="ECO:0000256" key="6">
    <source>
        <dbReference type="ARBA" id="ARBA00022989"/>
    </source>
</evidence>
<evidence type="ECO:0000256" key="8">
    <source>
        <dbReference type="SAM" id="Phobius"/>
    </source>
</evidence>
<dbReference type="InterPro" id="IPR017225">
    <property type="entry name" value="Cell_shape_determin_MreD_prd"/>
</dbReference>
<name>A0ABT1EEV6_9FIRM</name>
<dbReference type="Gene3D" id="1.10.1760.20">
    <property type="match status" value="1"/>
</dbReference>
<dbReference type="NCBIfam" id="TIGR03426">
    <property type="entry name" value="shape_MreD"/>
    <property type="match status" value="1"/>
</dbReference>
<evidence type="ECO:0000256" key="2">
    <source>
        <dbReference type="ARBA" id="ARBA00007776"/>
    </source>
</evidence>
<keyword evidence="6 8" id="KW-1133">Transmembrane helix</keyword>
<dbReference type="RefSeq" id="WP_262068113.1">
    <property type="nucleotide sequence ID" value="NZ_JAMXOC010000002.1"/>
</dbReference>
<sequence length="178" mass="20349">MKKRFNVKRILITGLIVFVCYILQTCLFPHLTFARIKPNLLVILVSAYGFMGGKRTGMLVGFFAGFLLDNTFGTVAGFHMIFYTLLGYINGIFSRIFFDDDIKLPIILISLSDLAYGLVFYFIAFMLAGDFRFGYYLLRIILPETIYTMVIAIVLYPIILYISHRLASAEQRSASRFV</sequence>
<keyword evidence="5" id="KW-0133">Cell shape</keyword>
<evidence type="ECO:0000256" key="3">
    <source>
        <dbReference type="ARBA" id="ARBA00022475"/>
    </source>
</evidence>
<evidence type="ECO:0000313" key="9">
    <source>
        <dbReference type="EMBL" id="MCP1109210.1"/>
    </source>
</evidence>
<comment type="subcellular location">
    <subcellularLocation>
        <location evidence="1">Cell membrane</location>
        <topology evidence="1">Multi-pass membrane protein</topology>
    </subcellularLocation>
</comment>
<protein>
    <submittedName>
        <fullName evidence="9">Rod shape-determining protein MreD</fullName>
    </submittedName>
</protein>
<dbReference type="PIRSF" id="PIRSF037497">
    <property type="entry name" value="MreD_Clostridium/Treponema_prd"/>
    <property type="match status" value="1"/>
</dbReference>
<evidence type="ECO:0000256" key="4">
    <source>
        <dbReference type="ARBA" id="ARBA00022692"/>
    </source>
</evidence>
<evidence type="ECO:0000256" key="7">
    <source>
        <dbReference type="ARBA" id="ARBA00023136"/>
    </source>
</evidence>
<evidence type="ECO:0000256" key="5">
    <source>
        <dbReference type="ARBA" id="ARBA00022960"/>
    </source>
</evidence>
<feature type="transmembrane region" description="Helical" evidence="8">
    <location>
        <begin position="58"/>
        <end position="86"/>
    </location>
</feature>
<proteinExistence type="inferred from homology"/>
<gene>
    <name evidence="9" type="primary">mreD</name>
    <name evidence="9" type="ORF">NK118_02985</name>
</gene>
<feature type="transmembrane region" description="Helical" evidence="8">
    <location>
        <begin position="106"/>
        <end position="128"/>
    </location>
</feature>
<dbReference type="InterPro" id="IPR007227">
    <property type="entry name" value="Cell_shape_determining_MreD"/>
</dbReference>
<reference evidence="9 10" key="1">
    <citation type="journal article" date="2022" name="Genome Biol. Evol.">
        <title>Host diet, physiology and behaviors set the stage for Lachnospiraceae cladogenesis.</title>
        <authorList>
            <person name="Vera-Ponce De Leon A."/>
            <person name="Schneider M."/>
            <person name="Jahnes B.C."/>
            <person name="Sadowski V."/>
            <person name="Camuy-Velez L.A."/>
            <person name="Duan J."/>
            <person name="Sabree Z.L."/>
        </authorList>
    </citation>
    <scope>NUCLEOTIDE SEQUENCE [LARGE SCALE GENOMIC DNA]</scope>
    <source>
        <strain evidence="9 10">PAL227</strain>
    </source>
</reference>
<keyword evidence="4 8" id="KW-0812">Transmembrane</keyword>
<evidence type="ECO:0000313" key="10">
    <source>
        <dbReference type="Proteomes" id="UP001523565"/>
    </source>
</evidence>